<dbReference type="Pfam" id="PF12849">
    <property type="entry name" value="PBP_like_2"/>
    <property type="match status" value="1"/>
</dbReference>
<reference evidence="2 3" key="1">
    <citation type="submission" date="2018-06" db="EMBL/GenBank/DDBJ databases">
        <title>Genomic Encyclopedia of Archaeal and Bacterial Type Strains, Phase II (KMG-II): from individual species to whole genera.</title>
        <authorList>
            <person name="Goeker M."/>
        </authorList>
    </citation>
    <scope>NUCLEOTIDE SEQUENCE [LARGE SCALE GENOMIC DNA]</scope>
    <source>
        <strain evidence="2 3">DSM 22009</strain>
    </source>
</reference>
<feature type="domain" description="PBP" evidence="1">
    <location>
        <begin position="45"/>
        <end position="253"/>
    </location>
</feature>
<name>A0A2W7NZJ2_9RHOB</name>
<dbReference type="PANTHER" id="PTHR37945:SF1">
    <property type="entry name" value="EXTRACELLULAR TUNGSTATE BINDING PROTEIN"/>
    <property type="match status" value="1"/>
</dbReference>
<accession>A0A2W7NZJ2</accession>
<dbReference type="Gene3D" id="3.40.190.10">
    <property type="entry name" value="Periplasmic binding protein-like II"/>
    <property type="match status" value="2"/>
</dbReference>
<keyword evidence="3" id="KW-1185">Reference proteome</keyword>
<protein>
    <submittedName>
        <fullName evidence="2">Tungstate transport system substrate-binding protein</fullName>
    </submittedName>
</protein>
<evidence type="ECO:0000259" key="1">
    <source>
        <dbReference type="Pfam" id="PF12849"/>
    </source>
</evidence>
<gene>
    <name evidence="2" type="ORF">LX81_02004</name>
</gene>
<dbReference type="Proteomes" id="UP000248916">
    <property type="component" value="Unassembled WGS sequence"/>
</dbReference>
<comment type="caution">
    <text evidence="2">The sequence shown here is derived from an EMBL/GenBank/DDBJ whole genome shotgun (WGS) entry which is preliminary data.</text>
</comment>
<sequence>MSRMSAKPWQGMMRWLLAMFLSCFLIAPAAADEIRLAISAPLARSGLSAALISAMEEDTGISVRLRTVSPRRAAQLAQEGAVDAVLIDDRHLEEGLLRSGDGLRRREIMHSDFALIGPKADPAGIREAKSVRQALSAIAGRRAAFVSRGDGSQSNVRERALWSGAGLDPQADWYETVNAGMQATIEAAAEAEAYLIADRISWLRSEGRDGLAILFAEDPALRDQFTFVPVNPDTHEGVRSDLADRIEDWLVSDRAREIVETFKVEGRHVFTFDAVAQE</sequence>
<organism evidence="2 3">
    <name type="scientific">Palleronia aestuarii</name>
    <dbReference type="NCBI Taxonomy" id="568105"/>
    <lineage>
        <taxon>Bacteria</taxon>
        <taxon>Pseudomonadati</taxon>
        <taxon>Pseudomonadota</taxon>
        <taxon>Alphaproteobacteria</taxon>
        <taxon>Rhodobacterales</taxon>
        <taxon>Roseobacteraceae</taxon>
        <taxon>Palleronia</taxon>
    </lineage>
</organism>
<evidence type="ECO:0000313" key="2">
    <source>
        <dbReference type="EMBL" id="PZX16632.1"/>
    </source>
</evidence>
<evidence type="ECO:0000313" key="3">
    <source>
        <dbReference type="Proteomes" id="UP000248916"/>
    </source>
</evidence>
<dbReference type="SUPFAM" id="SSF53850">
    <property type="entry name" value="Periplasmic binding protein-like II"/>
    <property type="match status" value="1"/>
</dbReference>
<dbReference type="AlphaFoldDB" id="A0A2W7NZJ2"/>
<dbReference type="EMBL" id="QKZL01000006">
    <property type="protein sequence ID" value="PZX16632.1"/>
    <property type="molecule type" value="Genomic_DNA"/>
</dbReference>
<dbReference type="InterPro" id="IPR052738">
    <property type="entry name" value="ABC-Tungstate_binding"/>
</dbReference>
<proteinExistence type="predicted"/>
<dbReference type="InterPro" id="IPR024370">
    <property type="entry name" value="PBP_domain"/>
</dbReference>
<dbReference type="PANTHER" id="PTHR37945">
    <property type="entry name" value="EXTRACELLULAR TUNGSTATE BINDING PROTEIN"/>
    <property type="match status" value="1"/>
</dbReference>
<dbReference type="OrthoDB" id="186379at2"/>